<dbReference type="SUPFAM" id="SSF100895">
    <property type="entry name" value="Kazal-type serine protease inhibitors"/>
    <property type="match status" value="3"/>
</dbReference>
<dbReference type="InterPro" id="IPR036058">
    <property type="entry name" value="Kazal_dom_sf"/>
</dbReference>
<dbReference type="FunFam" id="3.30.60.30:FF:000006">
    <property type="entry name" value="Follistatin a"/>
    <property type="match status" value="1"/>
</dbReference>
<dbReference type="GO" id="GO:0005509">
    <property type="term" value="F:calcium ion binding"/>
    <property type="evidence" value="ECO:0007669"/>
    <property type="project" value="TreeGrafter"/>
</dbReference>
<protein>
    <submittedName>
        <fullName evidence="9">Follistatin isoform X1</fullName>
    </submittedName>
</protein>
<evidence type="ECO:0000259" key="6">
    <source>
        <dbReference type="PROSITE" id="PS51364"/>
    </source>
</evidence>
<keyword evidence="1 5" id="KW-0732">Signal</keyword>
<feature type="signal peptide" evidence="5">
    <location>
        <begin position="1"/>
        <end position="29"/>
    </location>
</feature>
<dbReference type="Gene3D" id="3.90.290.10">
    <property type="entry name" value="TGF-beta binding (TB) domain"/>
    <property type="match status" value="1"/>
</dbReference>
<dbReference type="InterPro" id="IPR015369">
    <property type="entry name" value="Follistatin/Osteonectin_EGF"/>
</dbReference>
<dbReference type="SMART" id="SM00280">
    <property type="entry name" value="KAZAL"/>
    <property type="match status" value="3"/>
</dbReference>
<evidence type="ECO:0000256" key="1">
    <source>
        <dbReference type="ARBA" id="ARBA00022729"/>
    </source>
</evidence>
<dbReference type="PROSITE" id="PS51465">
    <property type="entry name" value="KAZAL_2"/>
    <property type="match status" value="3"/>
</dbReference>
<feature type="chain" id="PRO_5042532928" evidence="5">
    <location>
        <begin position="30"/>
        <end position="351"/>
    </location>
</feature>
<keyword evidence="2" id="KW-0677">Repeat</keyword>
<dbReference type="PANTHER" id="PTHR13866">
    <property type="entry name" value="SPARC OSTEONECTIN"/>
    <property type="match status" value="1"/>
</dbReference>
<evidence type="ECO:0000256" key="2">
    <source>
        <dbReference type="ARBA" id="ARBA00022737"/>
    </source>
</evidence>
<dbReference type="Pfam" id="PF09289">
    <property type="entry name" value="FOLN"/>
    <property type="match status" value="1"/>
</dbReference>
<keyword evidence="3" id="KW-1015">Disulfide bond</keyword>
<name>A0AAJ7WTE3_PETMA</name>
<dbReference type="Pfam" id="PF07648">
    <property type="entry name" value="Kazal_2"/>
    <property type="match status" value="3"/>
</dbReference>
<dbReference type="InterPro" id="IPR036773">
    <property type="entry name" value="TB_dom_sf"/>
</dbReference>
<evidence type="ECO:0000259" key="7">
    <source>
        <dbReference type="PROSITE" id="PS51465"/>
    </source>
</evidence>
<dbReference type="SMART" id="SM00274">
    <property type="entry name" value="FOLN"/>
    <property type="match status" value="3"/>
</dbReference>
<evidence type="ECO:0000256" key="4">
    <source>
        <dbReference type="ARBA" id="ARBA00023180"/>
    </source>
</evidence>
<dbReference type="SUPFAM" id="SSF57581">
    <property type="entry name" value="TB module/8-cys domain"/>
    <property type="match status" value="1"/>
</dbReference>
<dbReference type="PANTHER" id="PTHR13866:SF29">
    <property type="entry name" value="FOLLISTATIN"/>
    <property type="match status" value="1"/>
</dbReference>
<dbReference type="CTD" id="10468"/>
<dbReference type="RefSeq" id="XP_032809285.1">
    <property type="nucleotide sequence ID" value="XM_032953394.1"/>
</dbReference>
<dbReference type="InterPro" id="IPR017878">
    <property type="entry name" value="TB_dom"/>
</dbReference>
<dbReference type="PROSITE" id="PS51364">
    <property type="entry name" value="TB"/>
    <property type="match status" value="1"/>
</dbReference>
<sequence>MSSQKVATVKVFLGAFLVFAFIANHPAHAGNCWLQQSKNGRCRELLKMNVSQQECCRSGRLGSAYTGEQVSTATLFRWMAFSGGAPNCKPCKETCDNVDCGPGKQCRMSRRNKPRCVCAPDCSNASRASVCGTDGKTYRDGCALLKARCKGQPNLEMQYHGPCQKNCKDVQCPSGTFCVVDQNNNAHCVLCNLRPCPAESGQGEQQQQQQQQHVCGKDGVTYASVCHLRRATCLLGKSIGVAYQGRCSKSKSCDDVLCGSGKKCLWDPAEGGPHCAQCNDICRDAKRMEPVCATNNNTYPNACAMGNAACSSGVYLEVKHTGYCSAISEEEEEDSDDVDMNTFPKPIFHNW</sequence>
<dbReference type="InterPro" id="IPR002350">
    <property type="entry name" value="Kazal_dom"/>
</dbReference>
<dbReference type="KEGG" id="pmrn:116941961"/>
<proteinExistence type="predicted"/>
<dbReference type="GO" id="GO:0005615">
    <property type="term" value="C:extracellular space"/>
    <property type="evidence" value="ECO:0007669"/>
    <property type="project" value="TreeGrafter"/>
</dbReference>
<dbReference type="Proteomes" id="UP001318040">
    <property type="component" value="Chromosome 13"/>
</dbReference>
<keyword evidence="8" id="KW-1185">Reference proteome</keyword>
<feature type="domain" description="Kazal-like" evidence="7">
    <location>
        <begin position="117"/>
        <end position="165"/>
    </location>
</feature>
<evidence type="ECO:0000256" key="5">
    <source>
        <dbReference type="SAM" id="SignalP"/>
    </source>
</evidence>
<dbReference type="AlphaFoldDB" id="A0AAJ7WTE3"/>
<dbReference type="InterPro" id="IPR003645">
    <property type="entry name" value="Fol_N"/>
</dbReference>
<feature type="domain" description="Kazal-like" evidence="7">
    <location>
        <begin position="189"/>
        <end position="249"/>
    </location>
</feature>
<organism evidence="8 9">
    <name type="scientific">Petromyzon marinus</name>
    <name type="common">Sea lamprey</name>
    <dbReference type="NCBI Taxonomy" id="7757"/>
    <lineage>
        <taxon>Eukaryota</taxon>
        <taxon>Metazoa</taxon>
        <taxon>Chordata</taxon>
        <taxon>Craniata</taxon>
        <taxon>Vertebrata</taxon>
        <taxon>Cyclostomata</taxon>
        <taxon>Hyperoartia</taxon>
        <taxon>Petromyzontiformes</taxon>
        <taxon>Petromyzontidae</taxon>
        <taxon>Petromyzon</taxon>
    </lineage>
</organism>
<feature type="domain" description="TB" evidence="6">
    <location>
        <begin position="30"/>
        <end position="64"/>
    </location>
</feature>
<evidence type="ECO:0000256" key="3">
    <source>
        <dbReference type="ARBA" id="ARBA00023157"/>
    </source>
</evidence>
<feature type="domain" description="Kazal-like" evidence="7">
    <location>
        <begin position="276"/>
        <end position="326"/>
    </location>
</feature>
<dbReference type="CDD" id="cd00104">
    <property type="entry name" value="KAZAL_FS"/>
    <property type="match status" value="2"/>
</dbReference>
<dbReference type="FunFam" id="3.90.290.10:FF:000013">
    <property type="entry name" value="Follistatin a"/>
    <property type="match status" value="1"/>
</dbReference>
<accession>A0AAJ7WTE3</accession>
<dbReference type="Gene3D" id="3.30.60.30">
    <property type="match status" value="3"/>
</dbReference>
<dbReference type="GO" id="GO:0050840">
    <property type="term" value="F:extracellular matrix binding"/>
    <property type="evidence" value="ECO:0007669"/>
    <property type="project" value="TreeGrafter"/>
</dbReference>
<evidence type="ECO:0000313" key="8">
    <source>
        <dbReference type="Proteomes" id="UP001318040"/>
    </source>
</evidence>
<dbReference type="GO" id="GO:0005518">
    <property type="term" value="F:collagen binding"/>
    <property type="evidence" value="ECO:0007669"/>
    <property type="project" value="TreeGrafter"/>
</dbReference>
<gene>
    <name evidence="9" type="primary">FST</name>
</gene>
<reference evidence="9" key="1">
    <citation type="submission" date="2025-08" db="UniProtKB">
        <authorList>
            <consortium name="RefSeq"/>
        </authorList>
    </citation>
    <scope>IDENTIFICATION</scope>
    <source>
        <tissue evidence="9">Sperm</tissue>
    </source>
</reference>
<keyword evidence="4" id="KW-0325">Glycoprotein</keyword>
<evidence type="ECO:0000313" key="9">
    <source>
        <dbReference type="RefSeq" id="XP_032809285.1"/>
    </source>
</evidence>
<dbReference type="Pfam" id="PF21333">
    <property type="entry name" value="FST_N"/>
    <property type="match status" value="1"/>
</dbReference>